<gene>
    <name evidence="10" type="primary">ctaG</name>
    <name evidence="13" type="ORF">NVS89_04195</name>
</gene>
<organism evidence="13 14">
    <name type="scientific">Ancylobacter mangrovi</name>
    <dbReference type="NCBI Taxonomy" id="2972472"/>
    <lineage>
        <taxon>Bacteria</taxon>
        <taxon>Pseudomonadati</taxon>
        <taxon>Pseudomonadota</taxon>
        <taxon>Alphaproteobacteria</taxon>
        <taxon>Hyphomicrobiales</taxon>
        <taxon>Xanthobacteraceae</taxon>
        <taxon>Ancylobacter</taxon>
    </lineage>
</organism>
<dbReference type="Pfam" id="PF04442">
    <property type="entry name" value="CtaG_Cox11"/>
    <property type="match status" value="1"/>
</dbReference>
<keyword evidence="10" id="KW-1003">Cell membrane</keyword>
<feature type="region of interest" description="Disordered" evidence="11">
    <location>
        <begin position="1"/>
        <end position="50"/>
    </location>
</feature>
<comment type="caution">
    <text evidence="13">The sequence shown here is derived from an EMBL/GenBank/DDBJ whole genome shotgun (WGS) entry which is preliminary data.</text>
</comment>
<dbReference type="FunFam" id="2.60.370.10:FF:000001">
    <property type="entry name" value="COX11 cytochrome c oxidase assembly homolog"/>
    <property type="match status" value="1"/>
</dbReference>
<evidence type="ECO:0000313" key="14">
    <source>
        <dbReference type="Proteomes" id="UP001151088"/>
    </source>
</evidence>
<keyword evidence="7 10" id="KW-1133">Transmembrane helix</keyword>
<evidence type="ECO:0000256" key="8">
    <source>
        <dbReference type="ARBA" id="ARBA00023008"/>
    </source>
</evidence>
<evidence type="ECO:0000256" key="1">
    <source>
        <dbReference type="ARBA" id="ARBA00004007"/>
    </source>
</evidence>
<comment type="function">
    <text evidence="1 10">Exerts its effect at some terminal stage of cytochrome c oxidase synthesis, probably by being involved in the insertion of the copper B into subunit I.</text>
</comment>
<dbReference type="SUPFAM" id="SSF110111">
    <property type="entry name" value="Ctag/Cox11"/>
    <property type="match status" value="1"/>
</dbReference>
<dbReference type="NCBIfam" id="NF003465">
    <property type="entry name" value="PRK05089.1"/>
    <property type="match status" value="1"/>
</dbReference>
<keyword evidence="8 10" id="KW-0186">Copper</keyword>
<dbReference type="AlphaFoldDB" id="A0A9X2T2X1"/>
<evidence type="ECO:0000256" key="4">
    <source>
        <dbReference type="ARBA" id="ARBA00015384"/>
    </source>
</evidence>
<evidence type="ECO:0000256" key="11">
    <source>
        <dbReference type="SAM" id="MobiDB-lite"/>
    </source>
</evidence>
<dbReference type="RefSeq" id="WP_258731228.1">
    <property type="nucleotide sequence ID" value="NZ_JANTHZ010000001.1"/>
</dbReference>
<dbReference type="GO" id="GO:0005507">
    <property type="term" value="F:copper ion binding"/>
    <property type="evidence" value="ECO:0007669"/>
    <property type="project" value="InterPro"/>
</dbReference>
<protein>
    <recommendedName>
        <fullName evidence="4 10">Cytochrome c oxidase assembly protein CtaG</fullName>
    </recommendedName>
</protein>
<dbReference type="GO" id="GO:0008535">
    <property type="term" value="P:respiratory chain complex IV assembly"/>
    <property type="evidence" value="ECO:0007669"/>
    <property type="project" value="UniProtKB-UniRule"/>
</dbReference>
<comment type="similarity">
    <text evidence="3 10">Belongs to the COX11/CtaG family.</text>
</comment>
<keyword evidence="9 10" id="KW-0472">Membrane</keyword>
<evidence type="ECO:0000256" key="9">
    <source>
        <dbReference type="ARBA" id="ARBA00023136"/>
    </source>
</evidence>
<dbReference type="InterPro" id="IPR023471">
    <property type="entry name" value="CtaG/Cox11_dom_sf"/>
</dbReference>
<dbReference type="GO" id="GO:0005886">
    <property type="term" value="C:plasma membrane"/>
    <property type="evidence" value="ECO:0007669"/>
    <property type="project" value="UniProtKB-SubCell"/>
</dbReference>
<accession>A0A9X2T2X1</accession>
<evidence type="ECO:0000256" key="10">
    <source>
        <dbReference type="HAMAP-Rule" id="MF_00155"/>
    </source>
</evidence>
<evidence type="ECO:0000256" key="12">
    <source>
        <dbReference type="SAM" id="Phobius"/>
    </source>
</evidence>
<evidence type="ECO:0000313" key="13">
    <source>
        <dbReference type="EMBL" id="MCS0494286.1"/>
    </source>
</evidence>
<evidence type="ECO:0000256" key="3">
    <source>
        <dbReference type="ARBA" id="ARBA00009620"/>
    </source>
</evidence>
<evidence type="ECO:0000256" key="5">
    <source>
        <dbReference type="ARBA" id="ARBA00022692"/>
    </source>
</evidence>
<keyword evidence="6 10" id="KW-0735">Signal-anchor</keyword>
<dbReference type="EMBL" id="JANTHZ010000001">
    <property type="protein sequence ID" value="MCS0494286.1"/>
    <property type="molecule type" value="Genomic_DNA"/>
</dbReference>
<sequence>MVDETPNTEGRAAAPASETRTSETPAASQASPAEGSAAEGDSAGRARPRPTGGNSWILGASLALFVGAMVGAAYAAVPLYRVFCQVTGYGGATRVAERAPTEELGRMVEVRFDSNVSPGLPWDFVPETRSVQVRIGETKLVYYRAHNRSDKAITAGATYNVTPAQSGYYFSKLQCFCFTDQTLEPGETQDMPVIFFVDPELAKDPELTTLKTITLSYTFFPKAAPVATGKDETGKAPL</sequence>
<comment type="subcellular location">
    <subcellularLocation>
        <location evidence="2 10">Cell inner membrane</location>
        <topology evidence="2 10">Single-pass type II membrane protein</topology>
        <orientation evidence="2 10">Periplasmic side</orientation>
    </subcellularLocation>
</comment>
<evidence type="ECO:0000256" key="7">
    <source>
        <dbReference type="ARBA" id="ARBA00022989"/>
    </source>
</evidence>
<keyword evidence="5 10" id="KW-0812">Transmembrane</keyword>
<dbReference type="Gene3D" id="2.60.370.10">
    <property type="entry name" value="Ctag/Cox11"/>
    <property type="match status" value="1"/>
</dbReference>
<reference evidence="13" key="1">
    <citation type="submission" date="2022-08" db="EMBL/GenBank/DDBJ databases">
        <authorList>
            <person name="Li F."/>
        </authorList>
    </citation>
    <scope>NUCLEOTIDE SEQUENCE</scope>
    <source>
        <strain evidence="13">MQZ15Z-1</strain>
    </source>
</reference>
<feature type="transmembrane region" description="Helical" evidence="12">
    <location>
        <begin position="55"/>
        <end position="77"/>
    </location>
</feature>
<dbReference type="PANTHER" id="PTHR21320:SF3">
    <property type="entry name" value="CYTOCHROME C OXIDASE ASSEMBLY PROTEIN COX11, MITOCHONDRIAL-RELATED"/>
    <property type="match status" value="1"/>
</dbReference>
<dbReference type="HAMAP" id="MF_00155">
    <property type="entry name" value="CtaG"/>
    <property type="match status" value="1"/>
</dbReference>
<feature type="topological domain" description="Cytoplasmic" evidence="10">
    <location>
        <begin position="1"/>
        <end position="52"/>
    </location>
</feature>
<dbReference type="PANTHER" id="PTHR21320">
    <property type="entry name" value="CYTOCHROME C OXIDASE ASSEMBLY PROTEIN COX11-RELATED"/>
    <property type="match status" value="1"/>
</dbReference>
<keyword evidence="14" id="KW-1185">Reference proteome</keyword>
<dbReference type="InterPro" id="IPR007533">
    <property type="entry name" value="Cyt_c_oxidase_assmbl_CtaG"/>
</dbReference>
<evidence type="ECO:0000256" key="2">
    <source>
        <dbReference type="ARBA" id="ARBA00004382"/>
    </source>
</evidence>
<name>A0A9X2T2X1_9HYPH</name>
<feature type="compositionally biased region" description="Low complexity" evidence="11">
    <location>
        <begin position="25"/>
        <end position="45"/>
    </location>
</feature>
<dbReference type="Proteomes" id="UP001151088">
    <property type="component" value="Unassembled WGS sequence"/>
</dbReference>
<evidence type="ECO:0000256" key="6">
    <source>
        <dbReference type="ARBA" id="ARBA00022968"/>
    </source>
</evidence>
<feature type="topological domain" description="Periplasmic" evidence="10">
    <location>
        <begin position="77"/>
        <end position="238"/>
    </location>
</feature>
<keyword evidence="10" id="KW-0997">Cell inner membrane</keyword>
<proteinExistence type="inferred from homology"/>